<dbReference type="Proteomes" id="UP001291623">
    <property type="component" value="Unassembled WGS sequence"/>
</dbReference>
<organism evidence="1 2">
    <name type="scientific">Anisodus tanguticus</name>
    <dbReference type="NCBI Taxonomy" id="243964"/>
    <lineage>
        <taxon>Eukaryota</taxon>
        <taxon>Viridiplantae</taxon>
        <taxon>Streptophyta</taxon>
        <taxon>Embryophyta</taxon>
        <taxon>Tracheophyta</taxon>
        <taxon>Spermatophyta</taxon>
        <taxon>Magnoliopsida</taxon>
        <taxon>eudicotyledons</taxon>
        <taxon>Gunneridae</taxon>
        <taxon>Pentapetalae</taxon>
        <taxon>asterids</taxon>
        <taxon>lamiids</taxon>
        <taxon>Solanales</taxon>
        <taxon>Solanaceae</taxon>
        <taxon>Solanoideae</taxon>
        <taxon>Hyoscyameae</taxon>
        <taxon>Anisodus</taxon>
    </lineage>
</organism>
<dbReference type="Gene3D" id="3.40.50.10680">
    <property type="entry name" value="CofD-like domains"/>
    <property type="match status" value="1"/>
</dbReference>
<dbReference type="AlphaFoldDB" id="A0AAE1RYM3"/>
<reference evidence="1" key="1">
    <citation type="submission" date="2023-12" db="EMBL/GenBank/DDBJ databases">
        <title>Genome assembly of Anisodus tanguticus.</title>
        <authorList>
            <person name="Wang Y.-J."/>
        </authorList>
    </citation>
    <scope>NUCLEOTIDE SEQUENCE</scope>
    <source>
        <strain evidence="1">KB-2021</strain>
        <tissue evidence="1">Leaf</tissue>
    </source>
</reference>
<name>A0AAE1RYM3_9SOLA</name>
<dbReference type="SUPFAM" id="SSF142338">
    <property type="entry name" value="CofD-like"/>
    <property type="match status" value="1"/>
</dbReference>
<keyword evidence="2" id="KW-1185">Reference proteome</keyword>
<dbReference type="PANTHER" id="PTHR31240:SF0">
    <property type="entry name" value="MATERNAL EFFECT EMBRYO ARREST 18"/>
    <property type="match status" value="1"/>
</dbReference>
<sequence>MEDKKVDSQYLGGPAVGDIRSRCLRLSDQSTSEARAVRVLLGHRLPLDPRRAKSEWYEIVEGSHELWQGVSKPYRETIRAFLAYFQDQVGQLGTTVLPTASMIKVVFWSSFCYRLDIYKEAQGIQFLLASNANEFECMLLNFSNRRKTVHSPARQIYASPASDLLLARDGAFDGLRQWVFWGGVARDGTVIRGQNEISHPTHGSMQPINKDASSAPALPSRIKRVFYISSEGSNLLHEVLLLNGTHDRETSGFSASCFVTAITDALNRTYGGPHNCLKNPPNKYINTLLVPKNGQIPVDIESLASQGIFNVVTVDSIHDPKVGVLFDPKSLIQALSNLLTDA</sequence>
<accession>A0AAE1RYM3</accession>
<evidence type="ECO:0000313" key="2">
    <source>
        <dbReference type="Proteomes" id="UP001291623"/>
    </source>
</evidence>
<protein>
    <submittedName>
        <fullName evidence="1">Uncharacterized protein</fullName>
    </submittedName>
</protein>
<dbReference type="PANTHER" id="PTHR31240">
    <property type="entry name" value="MATERNAL EFFECT EMBRYO ARREST 18"/>
    <property type="match status" value="1"/>
</dbReference>
<dbReference type="InterPro" id="IPR038136">
    <property type="entry name" value="CofD-like_dom_sf"/>
</dbReference>
<gene>
    <name evidence="1" type="ORF">RND71_020136</name>
</gene>
<evidence type="ECO:0000313" key="1">
    <source>
        <dbReference type="EMBL" id="KAK4361184.1"/>
    </source>
</evidence>
<dbReference type="EMBL" id="JAVYJV010000010">
    <property type="protein sequence ID" value="KAK4361184.1"/>
    <property type="molecule type" value="Genomic_DNA"/>
</dbReference>
<proteinExistence type="predicted"/>
<comment type="caution">
    <text evidence="1">The sequence shown here is derived from an EMBL/GenBank/DDBJ whole genome shotgun (WGS) entry which is preliminary data.</text>
</comment>